<name>A0A7S4AQV7_9STRA</name>
<organism evidence="2">
    <name type="scientific">Pseudo-nitzschia australis</name>
    <dbReference type="NCBI Taxonomy" id="44445"/>
    <lineage>
        <taxon>Eukaryota</taxon>
        <taxon>Sar</taxon>
        <taxon>Stramenopiles</taxon>
        <taxon>Ochrophyta</taxon>
        <taxon>Bacillariophyta</taxon>
        <taxon>Bacillariophyceae</taxon>
        <taxon>Bacillariophycidae</taxon>
        <taxon>Bacillariales</taxon>
        <taxon>Bacillariaceae</taxon>
        <taxon>Pseudo-nitzschia</taxon>
    </lineage>
</organism>
<protein>
    <submittedName>
        <fullName evidence="2">Uncharacterized protein</fullName>
    </submittedName>
</protein>
<dbReference type="EMBL" id="HBIX01023508">
    <property type="protein sequence ID" value="CAE0723552.1"/>
    <property type="molecule type" value="Transcribed_RNA"/>
</dbReference>
<evidence type="ECO:0000256" key="1">
    <source>
        <dbReference type="SAM" id="MobiDB-lite"/>
    </source>
</evidence>
<proteinExistence type="predicted"/>
<evidence type="ECO:0000313" key="2">
    <source>
        <dbReference type="EMBL" id="CAE0723552.1"/>
    </source>
</evidence>
<feature type="compositionally biased region" description="Low complexity" evidence="1">
    <location>
        <begin position="35"/>
        <end position="49"/>
    </location>
</feature>
<gene>
    <name evidence="2" type="ORF">PAUS00366_LOCUS16308</name>
</gene>
<feature type="region of interest" description="Disordered" evidence="1">
    <location>
        <begin position="1"/>
        <end position="93"/>
    </location>
</feature>
<feature type="compositionally biased region" description="Polar residues" evidence="1">
    <location>
        <begin position="13"/>
        <end position="22"/>
    </location>
</feature>
<accession>A0A7S4AQV7</accession>
<sequence length="145" mass="15775">MQTQTGAIPPRNDNGNNDSVNIGVNHPATKDEGEGNVSNGNIKSGNSSNSDDDDDEFGPCGTLAVYKLRPAGDTNTNTNTNSGKKQKQKPPTDIHDEINALLSDIVLAQVGGNILDNHTADDYYFEEEYYEEEIIDDDDDDDQII</sequence>
<reference evidence="2" key="1">
    <citation type="submission" date="2021-01" db="EMBL/GenBank/DDBJ databases">
        <authorList>
            <person name="Corre E."/>
            <person name="Pelletier E."/>
            <person name="Niang G."/>
            <person name="Scheremetjew M."/>
            <person name="Finn R."/>
            <person name="Kale V."/>
            <person name="Holt S."/>
            <person name="Cochrane G."/>
            <person name="Meng A."/>
            <person name="Brown T."/>
            <person name="Cohen L."/>
        </authorList>
    </citation>
    <scope>NUCLEOTIDE SEQUENCE</scope>
    <source>
        <strain evidence="2">10249 10 AB</strain>
    </source>
</reference>
<dbReference type="AlphaFoldDB" id="A0A7S4AQV7"/>